<evidence type="ECO:0000256" key="1">
    <source>
        <dbReference type="ARBA" id="ARBA00004477"/>
    </source>
</evidence>
<evidence type="ECO:0000256" key="5">
    <source>
        <dbReference type="ARBA" id="ARBA00023136"/>
    </source>
</evidence>
<keyword evidence="2 6" id="KW-0812">Transmembrane</keyword>
<feature type="transmembrane region" description="Helical" evidence="6">
    <location>
        <begin position="386"/>
        <end position="409"/>
    </location>
</feature>
<protein>
    <recommendedName>
        <fullName evidence="6">Reticulon-like protein</fullName>
    </recommendedName>
</protein>
<dbReference type="EMBL" id="GEBQ01019742">
    <property type="protein sequence ID" value="JAT20235.1"/>
    <property type="molecule type" value="Transcribed_RNA"/>
</dbReference>
<dbReference type="InterPro" id="IPR046964">
    <property type="entry name" value="RTN1-4"/>
</dbReference>
<name>A0A1B6L9B1_9HEMI</name>
<feature type="region of interest" description="Disordered" evidence="7">
    <location>
        <begin position="139"/>
        <end position="227"/>
    </location>
</feature>
<sequence length="564" mass="62975">MDLTYMPGELDYKNDKKSSDSDMKRDHDSVDDFEHLDPDSSPVDSHPKDFSTFEKFDNKLASFSEHSPSKGQDASNKLLGDIVQGELHSLGENSKSLVSNITSNNKDLKFDLDSEVHEIKSKIDLVTEGSSLLDVGIGSDISPTSSDGKSEIDTFNKNGLASETEKHDEKTDNESDLLNLGHKTENDDKHVQVLHHTDDFNNLLNSKDISKEESGSDNTKSMKEADALSQYEMKLEKKDVEKKDQVIYDNPEPALDEKLQEIEPEPEKPEAPSSDQKSEKLIEEMLAPKLQPLEVHDDIIEEPHEIPSKEDNPLKPFIAICPPKPSSTPDTVKEVVKKAAISDLDDIIGPEDVFKRIGLDAWFTPDRLHPIVEALVYWRDPKKSGVVFGSIMAILLSLCYMSLISVVAYSSLLALAGTICFRIYKNILQAVQKTSEGHPFKEFLELELSLPQDKMREIVDTAVVHINAAIVELRRLFLVEDLVDSIKFGVCLWCLTYVGAIFNGMTLVILAFVALFTVPKIYENNKASIDTYIDMGRSKVAEITSKVKAAVPIGKKEPVKDKEQ</sequence>
<dbReference type="GO" id="GO:0030424">
    <property type="term" value="C:axon"/>
    <property type="evidence" value="ECO:0007669"/>
    <property type="project" value="TreeGrafter"/>
</dbReference>
<feature type="compositionally biased region" description="Basic and acidic residues" evidence="7">
    <location>
        <begin position="208"/>
        <end position="226"/>
    </location>
</feature>
<keyword evidence="4 6" id="KW-1133">Transmembrane helix</keyword>
<feature type="region of interest" description="Disordered" evidence="7">
    <location>
        <begin position="1"/>
        <end position="49"/>
    </location>
</feature>
<dbReference type="PANTHER" id="PTHR45799:SF2">
    <property type="entry name" value="RETICULON-LIKE PROTEIN"/>
    <property type="match status" value="1"/>
</dbReference>
<evidence type="ECO:0000259" key="8">
    <source>
        <dbReference type="PROSITE" id="PS50845"/>
    </source>
</evidence>
<dbReference type="GO" id="GO:0005789">
    <property type="term" value="C:endoplasmic reticulum membrane"/>
    <property type="evidence" value="ECO:0007669"/>
    <property type="project" value="UniProtKB-SubCell"/>
</dbReference>
<keyword evidence="5 6" id="KW-0472">Membrane</keyword>
<feature type="transmembrane region" description="Helical" evidence="6">
    <location>
        <begin position="486"/>
        <end position="516"/>
    </location>
</feature>
<evidence type="ECO:0000256" key="7">
    <source>
        <dbReference type="SAM" id="MobiDB-lite"/>
    </source>
</evidence>
<evidence type="ECO:0000256" key="3">
    <source>
        <dbReference type="ARBA" id="ARBA00022824"/>
    </source>
</evidence>
<dbReference type="Pfam" id="PF02453">
    <property type="entry name" value="Reticulon"/>
    <property type="match status" value="1"/>
</dbReference>
<feature type="compositionally biased region" description="Basic and acidic residues" evidence="7">
    <location>
        <begin position="255"/>
        <end position="278"/>
    </location>
</feature>
<dbReference type="AlphaFoldDB" id="A0A1B6L9B1"/>
<comment type="subcellular location">
    <subcellularLocation>
        <location evidence="1 6">Endoplasmic reticulum membrane</location>
        <topology evidence="1 6">Multi-pass membrane protein</topology>
    </subcellularLocation>
</comment>
<organism evidence="9">
    <name type="scientific">Graphocephala atropunctata</name>
    <dbReference type="NCBI Taxonomy" id="36148"/>
    <lineage>
        <taxon>Eukaryota</taxon>
        <taxon>Metazoa</taxon>
        <taxon>Ecdysozoa</taxon>
        <taxon>Arthropoda</taxon>
        <taxon>Hexapoda</taxon>
        <taxon>Insecta</taxon>
        <taxon>Pterygota</taxon>
        <taxon>Neoptera</taxon>
        <taxon>Paraneoptera</taxon>
        <taxon>Hemiptera</taxon>
        <taxon>Auchenorrhyncha</taxon>
        <taxon>Membracoidea</taxon>
        <taxon>Cicadellidae</taxon>
        <taxon>Cicadellinae</taxon>
        <taxon>Cicadellini</taxon>
        <taxon>Graphocephala</taxon>
    </lineage>
</organism>
<evidence type="ECO:0000256" key="6">
    <source>
        <dbReference type="RuleBase" id="RU363132"/>
    </source>
</evidence>
<feature type="domain" description="Reticulon" evidence="8">
    <location>
        <begin position="372"/>
        <end position="564"/>
    </location>
</feature>
<evidence type="ECO:0000313" key="9">
    <source>
        <dbReference type="EMBL" id="JAT20235.1"/>
    </source>
</evidence>
<dbReference type="PROSITE" id="PS50845">
    <property type="entry name" value="RETICULON"/>
    <property type="match status" value="1"/>
</dbReference>
<feature type="region of interest" description="Disordered" evidence="7">
    <location>
        <begin position="242"/>
        <end position="278"/>
    </location>
</feature>
<feature type="compositionally biased region" description="Basic and acidic residues" evidence="7">
    <location>
        <begin position="182"/>
        <end position="199"/>
    </location>
</feature>
<dbReference type="PANTHER" id="PTHR45799">
    <property type="entry name" value="RETICULON-LIKE PROTEIN"/>
    <property type="match status" value="1"/>
</dbReference>
<evidence type="ECO:0000256" key="4">
    <source>
        <dbReference type="ARBA" id="ARBA00022989"/>
    </source>
</evidence>
<feature type="compositionally biased region" description="Basic and acidic residues" evidence="7">
    <location>
        <begin position="163"/>
        <end position="173"/>
    </location>
</feature>
<dbReference type="Gene3D" id="1.20.5.2480">
    <property type="match status" value="1"/>
</dbReference>
<dbReference type="InterPro" id="IPR003388">
    <property type="entry name" value="Reticulon"/>
</dbReference>
<gene>
    <name evidence="9" type="ORF">g.19948</name>
</gene>
<evidence type="ECO:0000256" key="2">
    <source>
        <dbReference type="ARBA" id="ARBA00022692"/>
    </source>
</evidence>
<feature type="compositionally biased region" description="Basic and acidic residues" evidence="7">
    <location>
        <begin position="10"/>
        <end position="38"/>
    </location>
</feature>
<keyword evidence="3 6" id="KW-0256">Endoplasmic reticulum</keyword>
<reference evidence="9" key="1">
    <citation type="submission" date="2015-11" db="EMBL/GenBank/DDBJ databases">
        <title>De novo transcriptome assembly of four potential Pierce s Disease insect vectors from Arizona vineyards.</title>
        <authorList>
            <person name="Tassone E.E."/>
        </authorList>
    </citation>
    <scope>NUCLEOTIDE SEQUENCE</scope>
</reference>
<accession>A0A1B6L9B1</accession>
<proteinExistence type="predicted"/>